<evidence type="ECO:0000256" key="1">
    <source>
        <dbReference type="ARBA" id="ARBA00004273"/>
    </source>
</evidence>
<dbReference type="HOGENOM" id="CLU_566302_0_0_1"/>
<dbReference type="RefSeq" id="XP_013239098.1">
    <property type="nucleotide sequence ID" value="XM_013383644.1"/>
</dbReference>
<evidence type="ECO:0000256" key="7">
    <source>
        <dbReference type="ARBA" id="ARBA00023128"/>
    </source>
</evidence>
<reference evidence="10 11" key="1">
    <citation type="submission" date="2014-04" db="EMBL/GenBank/DDBJ databases">
        <title>A new species of microsporidia sheds light on the evolution of extreme parasitism.</title>
        <authorList>
            <person name="Haag K.L."/>
            <person name="James T.Y."/>
            <person name="Larsson R."/>
            <person name="Schaer T.M."/>
            <person name="Refardt D."/>
            <person name="Pombert J.-F."/>
            <person name="Ebert D."/>
        </authorList>
    </citation>
    <scope>NUCLEOTIDE SEQUENCE [LARGE SCALE GENOMIC DNA]</scope>
    <source>
        <strain evidence="10 11">UGP3</strain>
        <tissue evidence="10">Spores</tissue>
    </source>
</reference>
<evidence type="ECO:0000256" key="5">
    <source>
        <dbReference type="ARBA" id="ARBA00022946"/>
    </source>
</evidence>
<keyword evidence="6" id="KW-1133">Transmembrane helix</keyword>
<proteinExistence type="inferred from homology"/>
<dbReference type="VEuPathDB" id="MicrosporidiaDB:DI09_148p40"/>
<dbReference type="OrthoDB" id="17678at2759"/>
<dbReference type="Proteomes" id="UP000029725">
    <property type="component" value="Unassembled WGS sequence"/>
</dbReference>
<organism evidence="10 11">
    <name type="scientific">Mitosporidium daphniae</name>
    <dbReference type="NCBI Taxonomy" id="1485682"/>
    <lineage>
        <taxon>Eukaryota</taxon>
        <taxon>Fungi</taxon>
        <taxon>Fungi incertae sedis</taxon>
        <taxon>Microsporidia</taxon>
        <taxon>Mitosporidium</taxon>
    </lineage>
</organism>
<gene>
    <name evidence="10" type="ORF">DI09_148p40</name>
</gene>
<dbReference type="Pfam" id="PF08118">
    <property type="entry name" value="MDM31_MDM32"/>
    <property type="match status" value="1"/>
</dbReference>
<evidence type="ECO:0000256" key="4">
    <source>
        <dbReference type="ARBA" id="ARBA00022792"/>
    </source>
</evidence>
<accession>A0A098VUL1</accession>
<evidence type="ECO:0000256" key="9">
    <source>
        <dbReference type="ARBA" id="ARBA00025191"/>
    </source>
</evidence>
<dbReference type="GO" id="GO:0000001">
    <property type="term" value="P:mitochondrion inheritance"/>
    <property type="evidence" value="ECO:0007669"/>
    <property type="project" value="InterPro"/>
</dbReference>
<evidence type="ECO:0000256" key="2">
    <source>
        <dbReference type="ARBA" id="ARBA00005687"/>
    </source>
</evidence>
<comment type="function">
    <text evidence="9">Involved in the organization of the mitochondrial membranes and the global structure of the mitochondria. Also required for mitochondrial distribution and mobility as well as for the maintenance of mitochondrial DNA nucleoids structures.</text>
</comment>
<evidence type="ECO:0000313" key="10">
    <source>
        <dbReference type="EMBL" id="KGG52662.1"/>
    </source>
</evidence>
<dbReference type="PANTHER" id="PTHR31068">
    <property type="entry name" value="MITOCHONDRIAL DISTRIBUTION AND MORPHOLOGY PROTEIN 31"/>
    <property type="match status" value="1"/>
</dbReference>
<evidence type="ECO:0000256" key="8">
    <source>
        <dbReference type="ARBA" id="ARBA00023136"/>
    </source>
</evidence>
<evidence type="ECO:0000256" key="3">
    <source>
        <dbReference type="ARBA" id="ARBA00022692"/>
    </source>
</evidence>
<dbReference type="PANTHER" id="PTHR31068:SF0">
    <property type="entry name" value="MITOCHONDRIAL DISTRIBUTION AND MORPHOLOGY PROTEIN 31"/>
    <property type="match status" value="1"/>
</dbReference>
<sequence length="482" mass="54437">MMGYFAYTNFTYSAGKSVDLATTVFGEILVHKYLSQLFSNYFGFSIIWDHSSLTTDGKLCLLNVTCTGSSNQNPPCSFDFSIGNLVVELSPRKFLFEKSGIIKSLDIDGVTGTITQDGYFDYSSGIPYKFPYAPNSLFIEEHVHVSNLNLFFQYPEPYKSFDLLIFEAQLPRLSSYMLMYDILQAHYIRGEYDGSPFVYAIPSDQDVSSNYHINRPDKVKFTPQNESLLQFRKLLIEKVSISHFREHTSSTGIFNLLSTGAVDINAVISLPCHFSFVEKSPTLIGNALPGRVEEIPDQVISPSITKVLLEDNSEVLSLENMLAKKIFSSSKYSSFANTFDGAQNTILSFPDLEIRRGANQNLIGFWFHVTLRNLSLADHFFNQRSLSMGENLLLRFVAESRRHVPVSFSFEMSKTEDFSGVWTPYNSGLTRCLKKSFTYALTKYFEAERSTLSFYLKFGAWSASSLLSKSSLIFSPTSLMLS</sequence>
<keyword evidence="3" id="KW-0812">Transmembrane</keyword>
<keyword evidence="4" id="KW-0999">Mitochondrion inner membrane</keyword>
<name>A0A098VUL1_9MICR</name>
<keyword evidence="5" id="KW-0809">Transit peptide</keyword>
<protein>
    <submittedName>
        <fullName evidence="10">Mitochondrial distribution and morphology (MDM) family protein</fullName>
    </submittedName>
</protein>
<comment type="caution">
    <text evidence="10">The sequence shown here is derived from an EMBL/GenBank/DDBJ whole genome shotgun (WGS) entry which is preliminary data.</text>
</comment>
<dbReference type="AlphaFoldDB" id="A0A098VUL1"/>
<comment type="subcellular location">
    <subcellularLocation>
        <location evidence="1">Mitochondrion inner membrane</location>
    </subcellularLocation>
</comment>
<evidence type="ECO:0000313" key="11">
    <source>
        <dbReference type="Proteomes" id="UP000029725"/>
    </source>
</evidence>
<dbReference type="GeneID" id="25258453"/>
<keyword evidence="7" id="KW-0496">Mitochondrion</keyword>
<dbReference type="GO" id="GO:0007005">
    <property type="term" value="P:mitochondrion organization"/>
    <property type="evidence" value="ECO:0007669"/>
    <property type="project" value="InterPro"/>
</dbReference>
<dbReference type="EMBL" id="JMKJ01000053">
    <property type="protein sequence ID" value="KGG52662.1"/>
    <property type="molecule type" value="Genomic_DNA"/>
</dbReference>
<comment type="similarity">
    <text evidence="2">Belongs to the MDM31/MDM32 family.</text>
</comment>
<keyword evidence="8" id="KW-0472">Membrane</keyword>
<keyword evidence="11" id="KW-1185">Reference proteome</keyword>
<dbReference type="GO" id="GO:0005743">
    <property type="term" value="C:mitochondrial inner membrane"/>
    <property type="evidence" value="ECO:0007669"/>
    <property type="project" value="UniProtKB-SubCell"/>
</dbReference>
<dbReference type="InterPro" id="IPR012571">
    <property type="entry name" value="Mdm31/Mdm32"/>
</dbReference>
<evidence type="ECO:0000256" key="6">
    <source>
        <dbReference type="ARBA" id="ARBA00022989"/>
    </source>
</evidence>